<organism evidence="3 4">
    <name type="scientific">Chrysophaeum taylorii</name>
    <dbReference type="NCBI Taxonomy" id="2483200"/>
    <lineage>
        <taxon>Eukaryota</taxon>
        <taxon>Sar</taxon>
        <taxon>Stramenopiles</taxon>
        <taxon>Ochrophyta</taxon>
        <taxon>Pelagophyceae</taxon>
        <taxon>Pelagomonadales</taxon>
        <taxon>Pelagomonadaceae</taxon>
        <taxon>Chrysophaeum</taxon>
    </lineage>
</organism>
<gene>
    <name evidence="3" type="ORF">CTAYLR_007452</name>
</gene>
<dbReference type="Pfam" id="PF11543">
    <property type="entry name" value="UN_NPL4"/>
    <property type="match status" value="1"/>
</dbReference>
<evidence type="ECO:0000313" key="4">
    <source>
        <dbReference type="Proteomes" id="UP001230188"/>
    </source>
</evidence>
<feature type="compositionally biased region" description="Basic residues" evidence="1">
    <location>
        <begin position="339"/>
        <end position="354"/>
    </location>
</feature>
<comment type="caution">
    <text evidence="3">The sequence shown here is derived from an EMBL/GenBank/DDBJ whole genome shotgun (WGS) entry which is preliminary data.</text>
</comment>
<dbReference type="EMBL" id="JAQMWT010000408">
    <property type="protein sequence ID" value="KAJ8601661.1"/>
    <property type="molecule type" value="Genomic_DNA"/>
</dbReference>
<feature type="region of interest" description="Disordered" evidence="1">
    <location>
        <begin position="73"/>
        <end position="92"/>
    </location>
</feature>
<protein>
    <recommendedName>
        <fullName evidence="2">Nuclear pore localisation protein Npl4 ubiquitin-like domain-containing protein</fullName>
    </recommendedName>
</protein>
<reference evidence="3" key="1">
    <citation type="submission" date="2023-01" db="EMBL/GenBank/DDBJ databases">
        <title>Metagenome sequencing of chrysophaentin producing Chrysophaeum taylorii.</title>
        <authorList>
            <person name="Davison J."/>
            <person name="Bewley C."/>
        </authorList>
    </citation>
    <scope>NUCLEOTIDE SEQUENCE</scope>
    <source>
        <strain evidence="3">NIES-1699</strain>
    </source>
</reference>
<dbReference type="Gene3D" id="3.10.20.90">
    <property type="entry name" value="Phosphatidylinositol 3-kinase Catalytic Subunit, Chain A, domain 1"/>
    <property type="match status" value="1"/>
</dbReference>
<evidence type="ECO:0000256" key="1">
    <source>
        <dbReference type="SAM" id="MobiDB-lite"/>
    </source>
</evidence>
<dbReference type="InterPro" id="IPR029071">
    <property type="entry name" value="Ubiquitin-like_domsf"/>
</dbReference>
<dbReference type="Proteomes" id="UP001230188">
    <property type="component" value="Unassembled WGS sequence"/>
</dbReference>
<sequence>MLIRVRHEGGTVRVAVDDKASLAELFAAAGEKLGLADVSERLSLDPAGRQPLRGTGNTALDTLGLEHGAMVHLQPEPEPEPEPEEPPAVFDEDPDMAEAIAIARAADEAESRPRAPDNAVRDRLIGGPGIERAFGGPTAIPDLFANLATPIEADLALARDILARDAESDEGLARRVAARDVEAQRAMRAALESGQRRRDDDFPEDEPLEDEDEAADGDAALQRALYMSAQPDQAKEDTALQRALYMSAQPDRSEDEDGDLARALAMSMAEDVSQREAPPPAPMEDDADDLALQSALLDVDASARAIAKREAAEQAELEEAIRISAMDAKPDQDQGSANRRARRLKTSRRRAAHK</sequence>
<evidence type="ECO:0000313" key="3">
    <source>
        <dbReference type="EMBL" id="KAJ8601661.1"/>
    </source>
</evidence>
<dbReference type="InterPro" id="IPR024682">
    <property type="entry name" value="Npl4_Ub-like_dom"/>
</dbReference>
<feature type="domain" description="Nuclear pore localisation protein Npl4 ubiquitin-like" evidence="2">
    <location>
        <begin position="1"/>
        <end position="75"/>
    </location>
</feature>
<keyword evidence="4" id="KW-1185">Reference proteome</keyword>
<proteinExistence type="predicted"/>
<evidence type="ECO:0000259" key="2">
    <source>
        <dbReference type="Pfam" id="PF11543"/>
    </source>
</evidence>
<accession>A0AAD7UB87</accession>
<feature type="region of interest" description="Disordered" evidence="1">
    <location>
        <begin position="186"/>
        <end position="292"/>
    </location>
</feature>
<dbReference type="SUPFAM" id="SSF54236">
    <property type="entry name" value="Ubiquitin-like"/>
    <property type="match status" value="1"/>
</dbReference>
<name>A0AAD7UB87_9STRA</name>
<feature type="region of interest" description="Disordered" evidence="1">
    <location>
        <begin position="323"/>
        <end position="354"/>
    </location>
</feature>
<dbReference type="AlphaFoldDB" id="A0AAD7UB87"/>
<feature type="compositionally biased region" description="Acidic residues" evidence="1">
    <location>
        <begin position="77"/>
        <end position="92"/>
    </location>
</feature>
<feature type="compositionally biased region" description="Acidic residues" evidence="1">
    <location>
        <begin position="201"/>
        <end position="216"/>
    </location>
</feature>